<organism evidence="7 8">
    <name type="scientific">Candidatus Beckwithbacteria bacterium CG10_big_fil_rev_8_21_14_0_10_34_10</name>
    <dbReference type="NCBI Taxonomy" id="1974495"/>
    <lineage>
        <taxon>Bacteria</taxon>
        <taxon>Candidatus Beckwithiibacteriota</taxon>
    </lineage>
</organism>
<keyword evidence="3" id="KW-0687">Ribonucleoprotein</keyword>
<evidence type="ECO:0000256" key="1">
    <source>
        <dbReference type="ARBA" id="ARBA00006767"/>
    </source>
</evidence>
<accession>A0A2H0W7V7</accession>
<dbReference type="PRINTS" id="PR00681">
    <property type="entry name" value="RIBOSOMALS1"/>
</dbReference>
<dbReference type="AlphaFoldDB" id="A0A2H0W7V7"/>
<evidence type="ECO:0000256" key="2">
    <source>
        <dbReference type="ARBA" id="ARBA00022980"/>
    </source>
</evidence>
<dbReference type="Proteomes" id="UP000230093">
    <property type="component" value="Unassembled WGS sequence"/>
</dbReference>
<comment type="similarity">
    <text evidence="1">Belongs to the bacterial ribosomal protein bS1 family.</text>
</comment>
<protein>
    <recommendedName>
        <fullName evidence="6">S1 motif domain-containing protein</fullName>
    </recommendedName>
</protein>
<dbReference type="Pfam" id="PF00575">
    <property type="entry name" value="S1"/>
    <property type="match status" value="3"/>
</dbReference>
<dbReference type="GO" id="GO:0006412">
    <property type="term" value="P:translation"/>
    <property type="evidence" value="ECO:0007669"/>
    <property type="project" value="TreeGrafter"/>
</dbReference>
<sequence length="383" mass="42887">MTKSTTQSSFKKKKSTQKKKIPLGKKPSPAKNMEELMAQSGIKLHGLKKGQEIEGTITDIIRRTVLVDIGAKTEGIVIDKEYEVIKDFLSTVKIGDKVKIIIVSPENDKGQILLSLRQAAMEYKWGFFEQYLKTGEAVEVRGLEVNRGGLIARLMGVRGFVPASQLGRKYLGRPDNLQNKVFKVKIIEVDREKNRLIFSEKEVSEAEALAAKKESLKNVKLGKTYEGKVSGIMPFGIFVQVEDKELFLDGLVHISEISWERVDNLNNLYKVGDKIKVKVLGIDKSSAKLNLSIKQLGGDPWEKIAKNYPKDKKTKGTVSRLVAFGAFVKLELGIEGLVHISKIPADYNIKVGDKVDVYVEELNLEKRRMSLGLVLKEKPVGYK</sequence>
<feature type="compositionally biased region" description="Basic residues" evidence="5">
    <location>
        <begin position="10"/>
        <end position="23"/>
    </location>
</feature>
<feature type="domain" description="S1 motif" evidence="6">
    <location>
        <begin position="222"/>
        <end position="294"/>
    </location>
</feature>
<feature type="domain" description="S1 motif" evidence="6">
    <location>
        <begin position="311"/>
        <end position="374"/>
    </location>
</feature>
<dbReference type="GO" id="GO:0003735">
    <property type="term" value="F:structural constituent of ribosome"/>
    <property type="evidence" value="ECO:0007669"/>
    <property type="project" value="TreeGrafter"/>
</dbReference>
<reference evidence="8" key="1">
    <citation type="submission" date="2017-09" db="EMBL/GenBank/DDBJ databases">
        <title>Depth-based differentiation of microbial function through sediment-hosted aquifers and enrichment of novel symbionts in the deep terrestrial subsurface.</title>
        <authorList>
            <person name="Probst A.J."/>
            <person name="Ladd B."/>
            <person name="Jarett J.K."/>
            <person name="Geller-Mcgrath D.E."/>
            <person name="Sieber C.M.K."/>
            <person name="Emerson J.B."/>
            <person name="Anantharaman K."/>
            <person name="Thomas B.C."/>
            <person name="Malmstrom R."/>
            <person name="Stieglmeier M."/>
            <person name="Klingl A."/>
            <person name="Woyke T."/>
            <person name="Ryan C.M."/>
            <person name="Banfield J.F."/>
        </authorList>
    </citation>
    <scope>NUCLEOTIDE SEQUENCE [LARGE SCALE GENOMIC DNA]</scope>
</reference>
<evidence type="ECO:0000256" key="4">
    <source>
        <dbReference type="ARBA" id="ARBA00025604"/>
    </source>
</evidence>
<dbReference type="InterPro" id="IPR003029">
    <property type="entry name" value="S1_domain"/>
</dbReference>
<evidence type="ECO:0000259" key="6">
    <source>
        <dbReference type="PROSITE" id="PS50126"/>
    </source>
</evidence>
<comment type="function">
    <text evidence="4">Binds mRNA; thus facilitating recognition of the initiation point. It is needed to translate mRNA with a short Shine-Dalgarno (SD) purine-rich sequence.</text>
</comment>
<evidence type="ECO:0000313" key="8">
    <source>
        <dbReference type="Proteomes" id="UP000230093"/>
    </source>
</evidence>
<name>A0A2H0W7V7_9BACT</name>
<gene>
    <name evidence="7" type="ORF">COT75_04620</name>
</gene>
<evidence type="ECO:0000313" key="7">
    <source>
        <dbReference type="EMBL" id="PIS08743.1"/>
    </source>
</evidence>
<feature type="domain" description="S1 motif" evidence="6">
    <location>
        <begin position="135"/>
        <end position="201"/>
    </location>
</feature>
<feature type="region of interest" description="Disordered" evidence="5">
    <location>
        <begin position="1"/>
        <end position="32"/>
    </location>
</feature>
<dbReference type="PROSITE" id="PS50126">
    <property type="entry name" value="S1"/>
    <property type="match status" value="4"/>
</dbReference>
<dbReference type="GO" id="GO:0003729">
    <property type="term" value="F:mRNA binding"/>
    <property type="evidence" value="ECO:0007669"/>
    <property type="project" value="TreeGrafter"/>
</dbReference>
<dbReference type="CDD" id="cd04465">
    <property type="entry name" value="S1_RPS1_repeat_ec2_hs2"/>
    <property type="match status" value="1"/>
</dbReference>
<proteinExistence type="inferred from homology"/>
<evidence type="ECO:0000256" key="5">
    <source>
        <dbReference type="SAM" id="MobiDB-lite"/>
    </source>
</evidence>
<dbReference type="InterPro" id="IPR050437">
    <property type="entry name" value="Ribos_protein_bS1-like"/>
</dbReference>
<dbReference type="PANTHER" id="PTHR10724">
    <property type="entry name" value="30S RIBOSOMAL PROTEIN S1"/>
    <property type="match status" value="1"/>
</dbReference>
<feature type="domain" description="S1 motif" evidence="6">
    <location>
        <begin position="50"/>
        <end position="117"/>
    </location>
</feature>
<dbReference type="FunFam" id="2.40.50.140:FF:000103">
    <property type="entry name" value="protein RRP5 homolog"/>
    <property type="match status" value="1"/>
</dbReference>
<dbReference type="EMBL" id="PEZT01000028">
    <property type="protein sequence ID" value="PIS08743.1"/>
    <property type="molecule type" value="Genomic_DNA"/>
</dbReference>
<dbReference type="Gene3D" id="2.40.50.140">
    <property type="entry name" value="Nucleic acid-binding proteins"/>
    <property type="match status" value="4"/>
</dbReference>
<dbReference type="InterPro" id="IPR035104">
    <property type="entry name" value="Ribosomal_protein_S1-like"/>
</dbReference>
<dbReference type="PANTHER" id="PTHR10724:SF7">
    <property type="entry name" value="SMALL RIBOSOMAL SUBUNIT PROTEIN BS1C"/>
    <property type="match status" value="1"/>
</dbReference>
<keyword evidence="2" id="KW-0689">Ribosomal protein</keyword>
<evidence type="ECO:0000256" key="3">
    <source>
        <dbReference type="ARBA" id="ARBA00023274"/>
    </source>
</evidence>
<comment type="caution">
    <text evidence="7">The sequence shown here is derived from an EMBL/GenBank/DDBJ whole genome shotgun (WGS) entry which is preliminary data.</text>
</comment>
<dbReference type="SUPFAM" id="SSF50249">
    <property type="entry name" value="Nucleic acid-binding proteins"/>
    <property type="match status" value="4"/>
</dbReference>
<dbReference type="SMART" id="SM00316">
    <property type="entry name" value="S1"/>
    <property type="match status" value="4"/>
</dbReference>
<dbReference type="InterPro" id="IPR012340">
    <property type="entry name" value="NA-bd_OB-fold"/>
</dbReference>